<dbReference type="PANTHER" id="PTHR43031">
    <property type="entry name" value="FAD-DEPENDENT OXIDOREDUCTASE"/>
    <property type="match status" value="1"/>
</dbReference>
<gene>
    <name evidence="2" type="ORF">SDC9_185551</name>
</gene>
<organism evidence="2">
    <name type="scientific">bioreactor metagenome</name>
    <dbReference type="NCBI Taxonomy" id="1076179"/>
    <lineage>
        <taxon>unclassified sequences</taxon>
        <taxon>metagenomes</taxon>
        <taxon>ecological metagenomes</taxon>
    </lineage>
</organism>
<dbReference type="Pfam" id="PF00581">
    <property type="entry name" value="Rhodanese"/>
    <property type="match status" value="2"/>
</dbReference>
<dbReference type="SUPFAM" id="SSF52821">
    <property type="entry name" value="Rhodanese/Cell cycle control phosphatase"/>
    <property type="match status" value="2"/>
</dbReference>
<sequence>MRRYNVTGAQPLGLGMVILPVTLKEAADQELVLVDCRPKEAFNGGHIPGSIYLNMDNWSVHLGTILDPDTPLALIIDPTQLSRLEEIFRQSRRIGFEQIRGFIPQAIVEWQTSGCRLERLDTISSEEFMNSPAKDSVLLDLRKEHEYNAGDPPNRLLIPLEELRDRLAEIPKDKLVYLLCASGNRAITAASMLQRAGVATSVITGGIKGLRQVGKQ</sequence>
<dbReference type="Gene3D" id="3.40.250.10">
    <property type="entry name" value="Rhodanese-like domain"/>
    <property type="match status" value="2"/>
</dbReference>
<evidence type="ECO:0000259" key="1">
    <source>
        <dbReference type="PROSITE" id="PS50206"/>
    </source>
</evidence>
<proteinExistence type="predicted"/>
<dbReference type="PROSITE" id="PS50206">
    <property type="entry name" value="RHODANESE_3"/>
    <property type="match status" value="1"/>
</dbReference>
<dbReference type="InterPro" id="IPR036873">
    <property type="entry name" value="Rhodanese-like_dom_sf"/>
</dbReference>
<comment type="caution">
    <text evidence="2">The sequence shown here is derived from an EMBL/GenBank/DDBJ whole genome shotgun (WGS) entry which is preliminary data.</text>
</comment>
<dbReference type="AlphaFoldDB" id="A0A645HG63"/>
<name>A0A645HG63_9ZZZZ</name>
<dbReference type="SMART" id="SM00450">
    <property type="entry name" value="RHOD"/>
    <property type="match status" value="2"/>
</dbReference>
<dbReference type="EMBL" id="VSSQ01093014">
    <property type="protein sequence ID" value="MPN38028.1"/>
    <property type="molecule type" value="Genomic_DNA"/>
</dbReference>
<reference evidence="2" key="1">
    <citation type="submission" date="2019-08" db="EMBL/GenBank/DDBJ databases">
        <authorList>
            <person name="Kucharzyk K."/>
            <person name="Murdoch R.W."/>
            <person name="Higgins S."/>
            <person name="Loffler F."/>
        </authorList>
    </citation>
    <scope>NUCLEOTIDE SEQUENCE</scope>
</reference>
<dbReference type="CDD" id="cd00158">
    <property type="entry name" value="RHOD"/>
    <property type="match status" value="1"/>
</dbReference>
<dbReference type="PANTHER" id="PTHR43031:SF1">
    <property type="entry name" value="PYRIDINE NUCLEOTIDE-DISULPHIDE OXIDOREDUCTASE"/>
    <property type="match status" value="1"/>
</dbReference>
<protein>
    <recommendedName>
        <fullName evidence="1">Rhodanese domain-containing protein</fullName>
    </recommendedName>
</protein>
<feature type="domain" description="Rhodanese" evidence="1">
    <location>
        <begin position="27"/>
        <end position="215"/>
    </location>
</feature>
<evidence type="ECO:0000313" key="2">
    <source>
        <dbReference type="EMBL" id="MPN38028.1"/>
    </source>
</evidence>
<accession>A0A645HG63</accession>
<dbReference type="InterPro" id="IPR050229">
    <property type="entry name" value="GlpE_sulfurtransferase"/>
</dbReference>
<dbReference type="InterPro" id="IPR001763">
    <property type="entry name" value="Rhodanese-like_dom"/>
</dbReference>